<proteinExistence type="predicted"/>
<dbReference type="RefSeq" id="WP_053837016.1">
    <property type="nucleotide sequence ID" value="NZ_CP076251.1"/>
</dbReference>
<evidence type="ECO:0000313" key="3">
    <source>
        <dbReference type="Proteomes" id="UP000045978"/>
    </source>
</evidence>
<name>A0A0K2ZEL0_9XANT</name>
<reference evidence="2 3" key="1">
    <citation type="submission" date="2015-07" db="EMBL/GenBank/DDBJ databases">
        <authorList>
            <person name="Noorani M."/>
        </authorList>
    </citation>
    <scope>NUCLEOTIDE SEQUENCE [LARGE SCALE GENOMIC DNA]</scope>
    <source>
        <strain evidence="2">LMG730</strain>
    </source>
</reference>
<feature type="compositionally biased region" description="Basic and acidic residues" evidence="1">
    <location>
        <begin position="127"/>
        <end position="143"/>
    </location>
</feature>
<evidence type="ECO:0000256" key="1">
    <source>
        <dbReference type="SAM" id="MobiDB-lite"/>
    </source>
</evidence>
<dbReference type="EMBL" id="CXOJ01000005">
    <property type="protein sequence ID" value="CTP83357.1"/>
    <property type="molecule type" value="Genomic_DNA"/>
</dbReference>
<sequence>MARRKKENRWEDIDGGSAFVVPYTLLRHPNFTRLSAFGHKLLMDLARQYTGFNNGYLCASWALMQEANWNSENTVRAAMLELEHYGLIQRTQQGGKNRPNLHAFTWRRIDEKKGQPLDVSSTAKPTDLWKEERPEYNRTAGERKAKKVVIPARKAA</sequence>
<dbReference type="AlphaFoldDB" id="A0A0K2ZEL0"/>
<protein>
    <submittedName>
        <fullName evidence="2">Uncharacterized protein</fullName>
    </submittedName>
</protein>
<organism evidence="2 3">
    <name type="scientific">Xanthomonas graminis pv. phlei</name>
    <dbReference type="NCBI Taxonomy" id="487906"/>
    <lineage>
        <taxon>Bacteria</taxon>
        <taxon>Pseudomonadati</taxon>
        <taxon>Pseudomonadota</taxon>
        <taxon>Gammaproteobacteria</taxon>
        <taxon>Lysobacterales</taxon>
        <taxon>Lysobacteraceae</taxon>
        <taxon>Xanthomonas</taxon>
        <taxon>Xanthomonas translucens group</taxon>
        <taxon>Xanthomonas graminis</taxon>
    </lineage>
</organism>
<feature type="region of interest" description="Disordered" evidence="1">
    <location>
        <begin position="115"/>
        <end position="156"/>
    </location>
</feature>
<gene>
    <name evidence="2" type="ORF">XTPLMG730_0427</name>
</gene>
<dbReference type="Proteomes" id="UP000045978">
    <property type="component" value="Unassembled WGS sequence"/>
</dbReference>
<evidence type="ECO:0000313" key="2">
    <source>
        <dbReference type="EMBL" id="CTP83357.1"/>
    </source>
</evidence>
<accession>A0A0K2ZEL0</accession>